<feature type="region of interest" description="Disordered" evidence="1">
    <location>
        <begin position="158"/>
        <end position="196"/>
    </location>
</feature>
<reference evidence="2" key="1">
    <citation type="submission" date="2019-11" db="EMBL/GenBank/DDBJ databases">
        <title>The nuclear and mitochondrial genomes of Frieseomelitta varia - a highly eusocial stingless bee (Meliponini) with a permanently sterile worker caste.</title>
        <authorList>
            <person name="Freitas F.C.P."/>
            <person name="Lourenco A.P."/>
            <person name="Nunes F.M.F."/>
            <person name="Paschoal A.R."/>
            <person name="Abreu F.C.P."/>
            <person name="Barbin F.O."/>
            <person name="Bataglia L."/>
            <person name="Cardoso-Junior C.A.M."/>
            <person name="Cervoni M.S."/>
            <person name="Silva S.R."/>
            <person name="Dalarmi F."/>
            <person name="Del Lama M.A."/>
            <person name="Depintor T.S."/>
            <person name="Ferreira K.M."/>
            <person name="Goria P.S."/>
            <person name="Jaskot M.C."/>
            <person name="Lago D.C."/>
            <person name="Luna-Lucena D."/>
            <person name="Moda L.M."/>
            <person name="Nascimento L."/>
            <person name="Pedrino M."/>
            <person name="Rabico F.O."/>
            <person name="Sanches F.C."/>
            <person name="Santos D.E."/>
            <person name="Santos C.G."/>
            <person name="Vieira J."/>
            <person name="Lopes T.F."/>
            <person name="Barchuk A.R."/>
            <person name="Hartfelder K."/>
            <person name="Simoes Z.L.P."/>
            <person name="Bitondi M.M.G."/>
            <person name="Pinheiro D.G."/>
        </authorList>
    </citation>
    <scope>NUCLEOTIDE SEQUENCE</scope>
    <source>
        <strain evidence="2">USP_RPSP 00005682</strain>
        <tissue evidence="2">Whole individual</tissue>
    </source>
</reference>
<accession>A0A833VW24</accession>
<dbReference type="EMBL" id="WNWW01000700">
    <property type="protein sequence ID" value="KAF3422474.1"/>
    <property type="molecule type" value="Genomic_DNA"/>
</dbReference>
<evidence type="ECO:0000313" key="3">
    <source>
        <dbReference type="Proteomes" id="UP000655588"/>
    </source>
</evidence>
<organism evidence="2 3">
    <name type="scientific">Frieseomelitta varia</name>
    <dbReference type="NCBI Taxonomy" id="561572"/>
    <lineage>
        <taxon>Eukaryota</taxon>
        <taxon>Metazoa</taxon>
        <taxon>Ecdysozoa</taxon>
        <taxon>Arthropoda</taxon>
        <taxon>Hexapoda</taxon>
        <taxon>Insecta</taxon>
        <taxon>Pterygota</taxon>
        <taxon>Neoptera</taxon>
        <taxon>Endopterygota</taxon>
        <taxon>Hymenoptera</taxon>
        <taxon>Apocrita</taxon>
        <taxon>Aculeata</taxon>
        <taxon>Apoidea</taxon>
        <taxon>Anthophila</taxon>
        <taxon>Apidae</taxon>
        <taxon>Frieseomelitta</taxon>
    </lineage>
</organism>
<protein>
    <submittedName>
        <fullName evidence="2">Uncharacterized protein</fullName>
    </submittedName>
</protein>
<name>A0A833VW24_9HYME</name>
<dbReference type="OrthoDB" id="7698937at2759"/>
<feature type="compositionally biased region" description="Polar residues" evidence="1">
    <location>
        <begin position="163"/>
        <end position="181"/>
    </location>
</feature>
<proteinExistence type="predicted"/>
<comment type="caution">
    <text evidence="2">The sequence shown here is derived from an EMBL/GenBank/DDBJ whole genome shotgun (WGS) entry which is preliminary data.</text>
</comment>
<feature type="compositionally biased region" description="Basic and acidic residues" evidence="1">
    <location>
        <begin position="185"/>
        <end position="194"/>
    </location>
</feature>
<dbReference type="AlphaFoldDB" id="A0A833VW24"/>
<keyword evidence="3" id="KW-1185">Reference proteome</keyword>
<dbReference type="Proteomes" id="UP000655588">
    <property type="component" value="Unassembled WGS sequence"/>
</dbReference>
<gene>
    <name evidence="2" type="ORF">E2986_04019</name>
</gene>
<evidence type="ECO:0000313" key="2">
    <source>
        <dbReference type="EMBL" id="KAF3422474.1"/>
    </source>
</evidence>
<evidence type="ECO:0000256" key="1">
    <source>
        <dbReference type="SAM" id="MobiDB-lite"/>
    </source>
</evidence>
<sequence>MSDKLQTTAIAISSHETAVSGFQSKINSFSGGKTNNKCFKLFSSCFRTASSTESLENIVNNNIKRRCDYVVEKLVVKHVPFVLFSISENTLEDKISLQSKNNSHRNVPQSQTKLNTTYSATSKIQSLLHYSDRFDSDTTVPLHISNKCLHFDKNVSNKRNKNDTSSNYHNKIIDSTNTTNGLHPDLGEHEKAPKDSSLNISENKSLVFSEISLKGLNKNNIYQARETFKLQSFVQEAFSKKEEFKNVYSFDSNKLKNYQKIYTLAQMERTNLNNFRDCSTYKVKRPIVQSVRKIFHSSENFVKSIDTNQTNIENCKPSNRDSQHNHQFLLNQSKTLSDCIVNIDSSNMLLRWNIIIVIKRNKSKTCPSQILKKHFNTS</sequence>